<keyword evidence="2" id="KW-0645">Protease</keyword>
<dbReference type="InterPro" id="IPR043502">
    <property type="entry name" value="DNA/RNA_pol_sf"/>
</dbReference>
<evidence type="ECO:0000256" key="1">
    <source>
        <dbReference type="ARBA" id="ARBA00012493"/>
    </source>
</evidence>
<dbReference type="Gene3D" id="3.10.10.10">
    <property type="entry name" value="HIV Type 1 Reverse Transcriptase, subunit A, domain 1"/>
    <property type="match status" value="1"/>
</dbReference>
<keyword evidence="10" id="KW-0862">Zinc</keyword>
<keyword evidence="3" id="KW-0808">Transferase</keyword>
<sequence length="1349" mass="152809">MVLGKIEVFDVNSQDWDAYVRRLKQFIALNEIDTKLHVATLVTVVGEVCYELMCDLCAPDLPEDKTFDELVQIVKVHLEPQRSEIAERHVFRQRKQLHGETISDYLQNLKHLAKSCNFANQLEINLRDQFVSGLHNEEMRSRLFAEKNIDYKRAVELALALEAAERHAACAGAAGGAAAAGSSARDDGLHRVAAAPARGSSEQPPPRRQCSRCGKPGHVAGRCRYKHYSCDQCGEKGHLKVVCHKKSDSARPSRGQYFLEESDVEDCNFYNLVSEGNDKPYYLKLQVENKLFNFEVDTGSKISAISKNIYNKYFPNKKIVNKQLRLRSYTGDIIEPLGYITVHVTFERHSAKLDLYVIENGGPPLMGRSWIRELNVTSIPCHSLSEEDPLLQQLRDEFPTVFAGGLGTYRSRMRFHLADETPVFVKARPLPLALRPRVEQELERLQREGVIYKVERSDYGTPIVPVVKSNGDIRVCGDYKITINKLLKEFHYPLPRIDEIFTALGGGEQYTKLDLSHAYQQVLLSEESQPMTAITTHIGTFVYKRVPFGINCVPENFQKLMEETLSGVPSTVVFQDDICITGRDKETHLHNLRQVLNRLKDAGLRINWSKCEFFKQSVTYLGYRIDKDGLHTDERKIKAIVAAPTPENVTQLKGFLGLVNFYSKFFSNLSSILKPLYNLLKSNVKWVWSESCKVAFDKAKELLGSKPVLAHYDASLPLILSVDSSAYGLGCVLAQRGADGVERPVSCASRTLNEHELNYSQFDKEALAIVFGVMKHHQYLYGRHFTLRSDHRALSFIFGKNKGIPQTAASRIQRYAVLLAAYNFDIEFISSAKNYQADALSRLPLKNEDNRDASELPSYDFSYLNYVEDNFPVTFQEVKSETIKDPLLSKVMNYVKFGWPPKVDTPNERAFFVRKECLHLVQDCLVWGYRVVIPSKLRSSVLDELHEGHCGIVKMKQIARNYFWWERLDEDIERTARACAACRALADRPAPAPLHSWAWPAEPWARINIDFLGPFRNKHYLVLVDAHSKWLEVEQVSSTCASVIITCLRKIFARFGLPKRCVSDNGPPFSSAEYGKYLETNGIKRILVAPYHPSSNGAAENAVRSVKNVLKKAVLDNENLDTALSKFLFTYRNTEHCTTKKEPAVALMGRRLRGRLDLLRADTAELVQDSQQRQQQRRGGDLREAQEGDHVYVRDYGKNDYKWKEGTVLKRTGPLSYVVKTKDDQLCRRHIDQVITTKKGRHSLSRFDDGTDRIREEAPTTLIDSPKYERNPMSRQSDESSSAEPTSSSRSLSPAAAAAAAAAAQEVCNNEVRTVSSPGENSHHDSKNIKPNHPPHRMILRSHAKSSNV</sequence>
<keyword evidence="10" id="KW-0863">Zinc-finger</keyword>
<dbReference type="Gene3D" id="3.30.70.270">
    <property type="match status" value="2"/>
</dbReference>
<name>A0ABQ7Q463_PLUXY</name>
<feature type="domain" description="CCHC-type" evidence="12">
    <location>
        <begin position="210"/>
        <end position="224"/>
    </location>
</feature>
<dbReference type="EC" id="2.7.7.49" evidence="1"/>
<evidence type="ECO:0000256" key="3">
    <source>
        <dbReference type="ARBA" id="ARBA00022679"/>
    </source>
</evidence>
<dbReference type="SUPFAM" id="SSF50630">
    <property type="entry name" value="Acid proteases"/>
    <property type="match status" value="1"/>
</dbReference>
<feature type="compositionally biased region" description="Basic and acidic residues" evidence="11">
    <location>
        <begin position="1266"/>
        <end position="1278"/>
    </location>
</feature>
<dbReference type="Gene3D" id="2.40.70.10">
    <property type="entry name" value="Acid Proteases"/>
    <property type="match status" value="1"/>
</dbReference>
<keyword evidence="4" id="KW-0548">Nucleotidyltransferase</keyword>
<evidence type="ECO:0000256" key="2">
    <source>
        <dbReference type="ARBA" id="ARBA00022670"/>
    </source>
</evidence>
<reference evidence="14 15" key="1">
    <citation type="submission" date="2021-06" db="EMBL/GenBank/DDBJ databases">
        <title>A haploid diamondback moth (Plutella xylostella L.) genome assembly resolves 31 chromosomes and identifies a diamide resistance mutation.</title>
        <authorList>
            <person name="Ward C.M."/>
            <person name="Perry K.D."/>
            <person name="Baker G."/>
            <person name="Powis K."/>
            <person name="Heckel D.G."/>
            <person name="Baxter S.W."/>
        </authorList>
    </citation>
    <scope>NUCLEOTIDE SEQUENCE [LARGE SCALE GENOMIC DNA]</scope>
    <source>
        <strain evidence="14 15">LV</strain>
        <tissue evidence="14">Single pupa</tissue>
    </source>
</reference>
<evidence type="ECO:0000256" key="8">
    <source>
        <dbReference type="ARBA" id="ARBA00023125"/>
    </source>
</evidence>
<keyword evidence="6" id="KW-0064">Aspartyl protease</keyword>
<evidence type="ECO:0000256" key="9">
    <source>
        <dbReference type="ARBA" id="ARBA00023268"/>
    </source>
</evidence>
<keyword evidence="15" id="KW-1185">Reference proteome</keyword>
<dbReference type="Pfam" id="PF17921">
    <property type="entry name" value="Integrase_H2C2"/>
    <property type="match status" value="1"/>
</dbReference>
<dbReference type="PROSITE" id="PS50158">
    <property type="entry name" value="ZF_CCHC"/>
    <property type="match status" value="1"/>
</dbReference>
<dbReference type="InterPro" id="IPR041577">
    <property type="entry name" value="RT_RNaseH_2"/>
</dbReference>
<gene>
    <name evidence="14" type="ORF">JYU34_017003</name>
</gene>
<dbReference type="InterPro" id="IPR036397">
    <property type="entry name" value="RNaseH_sf"/>
</dbReference>
<dbReference type="PANTHER" id="PTHR37984:SF5">
    <property type="entry name" value="PROTEIN NYNRIN-LIKE"/>
    <property type="match status" value="1"/>
</dbReference>
<dbReference type="Gene3D" id="4.10.60.10">
    <property type="entry name" value="Zinc finger, CCHC-type"/>
    <property type="match status" value="1"/>
</dbReference>
<dbReference type="InterPro" id="IPR001584">
    <property type="entry name" value="Integrase_cat-core"/>
</dbReference>
<keyword evidence="5" id="KW-0540">Nuclease</keyword>
<dbReference type="SMART" id="SM00343">
    <property type="entry name" value="ZnF_C2HC"/>
    <property type="match status" value="2"/>
</dbReference>
<dbReference type="InterPro" id="IPR041588">
    <property type="entry name" value="Integrase_H2C2"/>
</dbReference>
<keyword evidence="10" id="KW-0479">Metal-binding</keyword>
<feature type="region of interest" description="Disordered" evidence="11">
    <location>
        <begin position="1167"/>
        <end position="1190"/>
    </location>
</feature>
<keyword evidence="7" id="KW-0255">Endonuclease</keyword>
<dbReference type="Pfam" id="PF00078">
    <property type="entry name" value="RVT_1"/>
    <property type="match status" value="1"/>
</dbReference>
<evidence type="ECO:0000256" key="4">
    <source>
        <dbReference type="ARBA" id="ARBA00022695"/>
    </source>
</evidence>
<dbReference type="SUPFAM" id="SSF56672">
    <property type="entry name" value="DNA/RNA polymerases"/>
    <property type="match status" value="1"/>
</dbReference>
<dbReference type="PROSITE" id="PS50994">
    <property type="entry name" value="INTEGRASE"/>
    <property type="match status" value="1"/>
</dbReference>
<feature type="compositionally biased region" description="Basic residues" evidence="11">
    <location>
        <begin position="1333"/>
        <end position="1349"/>
    </location>
</feature>
<dbReference type="InterPro" id="IPR043128">
    <property type="entry name" value="Rev_trsase/Diguanyl_cyclase"/>
</dbReference>
<dbReference type="Gene3D" id="1.10.340.70">
    <property type="match status" value="1"/>
</dbReference>
<keyword evidence="8" id="KW-0238">DNA-binding</keyword>
<evidence type="ECO:0000256" key="11">
    <source>
        <dbReference type="SAM" id="MobiDB-lite"/>
    </source>
</evidence>
<evidence type="ECO:0000256" key="10">
    <source>
        <dbReference type="PROSITE-ProRule" id="PRU00047"/>
    </source>
</evidence>
<dbReference type="InterPro" id="IPR012337">
    <property type="entry name" value="RNaseH-like_sf"/>
</dbReference>
<evidence type="ECO:0000313" key="14">
    <source>
        <dbReference type="EMBL" id="KAG7299971.1"/>
    </source>
</evidence>
<feature type="compositionally biased region" description="Basic and acidic residues" evidence="11">
    <location>
        <begin position="1245"/>
        <end position="1258"/>
    </location>
</feature>
<evidence type="ECO:0000256" key="7">
    <source>
        <dbReference type="ARBA" id="ARBA00022759"/>
    </source>
</evidence>
<feature type="compositionally biased region" description="Basic and acidic residues" evidence="11">
    <location>
        <begin position="1178"/>
        <end position="1190"/>
    </location>
</feature>
<feature type="compositionally biased region" description="Low complexity" evidence="11">
    <location>
        <begin position="1279"/>
        <end position="1304"/>
    </location>
</feature>
<feature type="compositionally biased region" description="Polar residues" evidence="11">
    <location>
        <begin position="1307"/>
        <end position="1320"/>
    </location>
</feature>
<accession>A0ABQ7Q463</accession>
<dbReference type="SUPFAM" id="SSF53098">
    <property type="entry name" value="Ribonuclease H-like"/>
    <property type="match status" value="1"/>
</dbReference>
<feature type="domain" description="Integrase catalytic" evidence="13">
    <location>
        <begin position="999"/>
        <end position="1151"/>
    </location>
</feature>
<evidence type="ECO:0000256" key="5">
    <source>
        <dbReference type="ARBA" id="ARBA00022722"/>
    </source>
</evidence>
<protein>
    <recommendedName>
        <fullName evidence="1">RNA-directed DNA polymerase</fullName>
        <ecNumber evidence="1">2.7.7.49</ecNumber>
    </recommendedName>
</protein>
<dbReference type="InterPro" id="IPR050951">
    <property type="entry name" value="Retrovirus_Pol_polyprotein"/>
</dbReference>
<dbReference type="Gene3D" id="3.30.420.10">
    <property type="entry name" value="Ribonuclease H-like superfamily/Ribonuclease H"/>
    <property type="match status" value="1"/>
</dbReference>
<dbReference type="InterPro" id="IPR000477">
    <property type="entry name" value="RT_dom"/>
</dbReference>
<dbReference type="Pfam" id="PF17919">
    <property type="entry name" value="RT_RNaseH_2"/>
    <property type="match status" value="1"/>
</dbReference>
<dbReference type="CDD" id="cd01647">
    <property type="entry name" value="RT_LTR"/>
    <property type="match status" value="1"/>
</dbReference>
<dbReference type="SUPFAM" id="SSF57756">
    <property type="entry name" value="Retrovirus zinc finger-like domains"/>
    <property type="match status" value="1"/>
</dbReference>
<dbReference type="PANTHER" id="PTHR37984">
    <property type="entry name" value="PROTEIN CBG26694"/>
    <property type="match status" value="1"/>
</dbReference>
<comment type="caution">
    <text evidence="14">The sequence shown here is derived from an EMBL/GenBank/DDBJ whole genome shotgun (WGS) entry which is preliminary data.</text>
</comment>
<evidence type="ECO:0000313" key="15">
    <source>
        <dbReference type="Proteomes" id="UP000823941"/>
    </source>
</evidence>
<dbReference type="InterPro" id="IPR036875">
    <property type="entry name" value="Znf_CCHC_sf"/>
</dbReference>
<dbReference type="Pfam" id="PF00665">
    <property type="entry name" value="rve"/>
    <property type="match status" value="1"/>
</dbReference>
<evidence type="ECO:0000256" key="6">
    <source>
        <dbReference type="ARBA" id="ARBA00022750"/>
    </source>
</evidence>
<organism evidence="14 15">
    <name type="scientific">Plutella xylostella</name>
    <name type="common">Diamondback moth</name>
    <name type="synonym">Plutella maculipennis</name>
    <dbReference type="NCBI Taxonomy" id="51655"/>
    <lineage>
        <taxon>Eukaryota</taxon>
        <taxon>Metazoa</taxon>
        <taxon>Ecdysozoa</taxon>
        <taxon>Arthropoda</taxon>
        <taxon>Hexapoda</taxon>
        <taxon>Insecta</taxon>
        <taxon>Pterygota</taxon>
        <taxon>Neoptera</taxon>
        <taxon>Endopterygota</taxon>
        <taxon>Lepidoptera</taxon>
        <taxon>Glossata</taxon>
        <taxon>Ditrysia</taxon>
        <taxon>Yponomeutoidea</taxon>
        <taxon>Plutellidae</taxon>
        <taxon>Plutella</taxon>
    </lineage>
</organism>
<feature type="region of interest" description="Disordered" evidence="11">
    <location>
        <begin position="1239"/>
        <end position="1349"/>
    </location>
</feature>
<proteinExistence type="predicted"/>
<keyword evidence="7" id="KW-0378">Hydrolase</keyword>
<dbReference type="CDD" id="cd09274">
    <property type="entry name" value="RNase_HI_RT_Ty3"/>
    <property type="match status" value="1"/>
</dbReference>
<evidence type="ECO:0000259" key="13">
    <source>
        <dbReference type="PROSITE" id="PS50994"/>
    </source>
</evidence>
<dbReference type="InterPro" id="IPR001878">
    <property type="entry name" value="Znf_CCHC"/>
</dbReference>
<dbReference type="EMBL" id="JAHIBW010000022">
    <property type="protein sequence ID" value="KAG7299971.1"/>
    <property type="molecule type" value="Genomic_DNA"/>
</dbReference>
<evidence type="ECO:0000259" key="12">
    <source>
        <dbReference type="PROSITE" id="PS50158"/>
    </source>
</evidence>
<dbReference type="InterPro" id="IPR021109">
    <property type="entry name" value="Peptidase_aspartic_dom_sf"/>
</dbReference>
<dbReference type="Proteomes" id="UP000823941">
    <property type="component" value="Chromosome 22"/>
</dbReference>
<keyword evidence="9" id="KW-0511">Multifunctional enzyme</keyword>
<feature type="region of interest" description="Disordered" evidence="11">
    <location>
        <begin position="194"/>
        <end position="214"/>
    </location>
</feature>